<reference evidence="2 3" key="1">
    <citation type="journal article" date="2024" name="J Genomics">
        <title>Draft genome sequencing and assembly of Favolaschia claudopus CIRM-BRFM 2984 isolated from oak limbs.</title>
        <authorList>
            <person name="Navarro D."/>
            <person name="Drula E."/>
            <person name="Chaduli D."/>
            <person name="Cazenave R."/>
            <person name="Ahrendt S."/>
            <person name="Wang J."/>
            <person name="Lipzen A."/>
            <person name="Daum C."/>
            <person name="Barry K."/>
            <person name="Grigoriev I.V."/>
            <person name="Favel A."/>
            <person name="Rosso M.N."/>
            <person name="Martin F."/>
        </authorList>
    </citation>
    <scope>NUCLEOTIDE SEQUENCE [LARGE SCALE GENOMIC DNA]</scope>
    <source>
        <strain evidence="2 3">CIRM-BRFM 2984</strain>
    </source>
</reference>
<evidence type="ECO:0000313" key="2">
    <source>
        <dbReference type="EMBL" id="KAK7041291.1"/>
    </source>
</evidence>
<dbReference type="Proteomes" id="UP001362999">
    <property type="component" value="Unassembled WGS sequence"/>
</dbReference>
<comment type="caution">
    <text evidence="2">The sequence shown here is derived from an EMBL/GenBank/DDBJ whole genome shotgun (WGS) entry which is preliminary data.</text>
</comment>
<keyword evidence="1" id="KW-0472">Membrane</keyword>
<name>A0AAW0CQN3_9AGAR</name>
<sequence>TREEIHPSWVVRCVYYLVAFLHTKHRTKHRTTFRACALILICLAFLLSSVAGDIFGNVQMRRSLTTIWAKLGIKDEFAIHPVCSRCHRIFPPDTSTTTFCPDCEEELYGPPILRDDEDRDLLEEIVDALIDDEAEPRQTPPKEQPNLVAPIQLLSAGLRGFFKRPGMVAAVNAWKDIEDDPNGDLRRMQDADVWKTMKAPDGTSFFSGPGSEEEIRLGVSFGFDWFHRGSSVFGPSHSSGVMSFCVQNLITSLR</sequence>
<feature type="non-terminal residue" evidence="2">
    <location>
        <position position="1"/>
    </location>
</feature>
<gene>
    <name evidence="2" type="ORF">R3P38DRAFT_2512250</name>
</gene>
<keyword evidence="3" id="KW-1185">Reference proteome</keyword>
<organism evidence="2 3">
    <name type="scientific">Favolaschia claudopus</name>
    <dbReference type="NCBI Taxonomy" id="2862362"/>
    <lineage>
        <taxon>Eukaryota</taxon>
        <taxon>Fungi</taxon>
        <taxon>Dikarya</taxon>
        <taxon>Basidiomycota</taxon>
        <taxon>Agaricomycotina</taxon>
        <taxon>Agaricomycetes</taxon>
        <taxon>Agaricomycetidae</taxon>
        <taxon>Agaricales</taxon>
        <taxon>Marasmiineae</taxon>
        <taxon>Mycenaceae</taxon>
        <taxon>Favolaschia</taxon>
    </lineage>
</organism>
<accession>A0AAW0CQN3</accession>
<dbReference type="AlphaFoldDB" id="A0AAW0CQN3"/>
<feature type="transmembrane region" description="Helical" evidence="1">
    <location>
        <begin position="35"/>
        <end position="55"/>
    </location>
</feature>
<protein>
    <recommendedName>
        <fullName evidence="4">Transmembrane protein</fullName>
    </recommendedName>
</protein>
<keyword evidence="1" id="KW-0812">Transmembrane</keyword>
<proteinExistence type="predicted"/>
<dbReference type="EMBL" id="JAWWNJ010000014">
    <property type="protein sequence ID" value="KAK7041291.1"/>
    <property type="molecule type" value="Genomic_DNA"/>
</dbReference>
<keyword evidence="1" id="KW-1133">Transmembrane helix</keyword>
<evidence type="ECO:0000313" key="3">
    <source>
        <dbReference type="Proteomes" id="UP001362999"/>
    </source>
</evidence>
<evidence type="ECO:0000256" key="1">
    <source>
        <dbReference type="SAM" id="Phobius"/>
    </source>
</evidence>
<evidence type="ECO:0008006" key="4">
    <source>
        <dbReference type="Google" id="ProtNLM"/>
    </source>
</evidence>